<keyword evidence="1" id="KW-0472">Membrane</keyword>
<evidence type="ECO:0000313" key="3">
    <source>
        <dbReference type="Proteomes" id="UP000195447"/>
    </source>
</evidence>
<name>A0A1Y4LUL5_9FIRM</name>
<dbReference type="Gene3D" id="1.20.120.1630">
    <property type="match status" value="1"/>
</dbReference>
<protein>
    <recommendedName>
        <fullName evidence="4">Steroid 5-alpha reductase C-terminal domain-containing protein</fullName>
    </recommendedName>
</protein>
<accession>A0A1Y4LUL5</accession>
<feature type="transmembrane region" description="Helical" evidence="1">
    <location>
        <begin position="5"/>
        <end position="25"/>
    </location>
</feature>
<evidence type="ECO:0000313" key="2">
    <source>
        <dbReference type="EMBL" id="OUP60334.1"/>
    </source>
</evidence>
<dbReference type="Proteomes" id="UP000195447">
    <property type="component" value="Unassembled WGS sequence"/>
</dbReference>
<reference evidence="3" key="1">
    <citation type="submission" date="2017-04" db="EMBL/GenBank/DDBJ databases">
        <title>Function of individual gut microbiota members based on whole genome sequencing of pure cultures obtained from chicken caecum.</title>
        <authorList>
            <person name="Medvecky M."/>
            <person name="Cejkova D."/>
            <person name="Polansky O."/>
            <person name="Karasova D."/>
            <person name="Kubasova T."/>
            <person name="Cizek A."/>
            <person name="Rychlik I."/>
        </authorList>
    </citation>
    <scope>NUCLEOTIDE SEQUENCE [LARGE SCALE GENOMIC DNA]</scope>
    <source>
        <strain evidence="3">An178</strain>
    </source>
</reference>
<comment type="caution">
    <text evidence="2">The sequence shown here is derived from an EMBL/GenBank/DDBJ whole genome shotgun (WGS) entry which is preliminary data.</text>
</comment>
<organism evidence="2 3">
    <name type="scientific">Faecalitalea cylindroides</name>
    <dbReference type="NCBI Taxonomy" id="39483"/>
    <lineage>
        <taxon>Bacteria</taxon>
        <taxon>Bacillati</taxon>
        <taxon>Bacillota</taxon>
        <taxon>Erysipelotrichia</taxon>
        <taxon>Erysipelotrichales</taxon>
        <taxon>Erysipelotrichaceae</taxon>
        <taxon>Faecalitalea</taxon>
    </lineage>
</organism>
<keyword evidence="1" id="KW-0812">Transmembrane</keyword>
<gene>
    <name evidence="2" type="ORF">B5F14_06090</name>
</gene>
<proteinExistence type="predicted"/>
<keyword evidence="3" id="KW-1185">Reference proteome</keyword>
<dbReference type="EMBL" id="NFKM01000010">
    <property type="protein sequence ID" value="OUP60334.1"/>
    <property type="molecule type" value="Genomic_DNA"/>
</dbReference>
<sequence length="206" mass="24718">MKGSFFYLCVLNELVRFLWVLLYNYKRGECLVFWGLVAFILYFIYDINDITIRNRYIQKFFLLGSLVLFGRSILFLCAYDFSVCVWIFLFFACIFLALLIYTLFFALPFDETYVSQQEGRKACSSGIYGICRHPGFWWFFFMFLFLGLALPGSGIMHFGLFCSFLNFLYICFQDFYVFPRTFVDYNEYKQRVPFLIPRRKKYAVSR</sequence>
<keyword evidence="1" id="KW-1133">Transmembrane helix</keyword>
<evidence type="ECO:0000256" key="1">
    <source>
        <dbReference type="SAM" id="Phobius"/>
    </source>
</evidence>
<feature type="transmembrane region" description="Helical" evidence="1">
    <location>
        <begin position="60"/>
        <end position="81"/>
    </location>
</feature>
<feature type="transmembrane region" description="Helical" evidence="1">
    <location>
        <begin position="31"/>
        <end position="48"/>
    </location>
</feature>
<dbReference type="AlphaFoldDB" id="A0A1Y4LUL5"/>
<evidence type="ECO:0008006" key="4">
    <source>
        <dbReference type="Google" id="ProtNLM"/>
    </source>
</evidence>
<dbReference type="RefSeq" id="WP_087158669.1">
    <property type="nucleotide sequence ID" value="NZ_CALHAA010000006.1"/>
</dbReference>
<feature type="transmembrane region" description="Helical" evidence="1">
    <location>
        <begin position="87"/>
        <end position="109"/>
    </location>
</feature>
<feature type="transmembrane region" description="Helical" evidence="1">
    <location>
        <begin position="155"/>
        <end position="172"/>
    </location>
</feature>